<proteinExistence type="predicted"/>
<sequence>MAFIGTQPRVKELRKPLLWEVWINPEEQCTRWTDAKPLAAFNCEVSSVENSSQHPPPSRISAWGQRILARIPREITYLFSRPSPPPLILSPEHADSKLSLPLHGSDVQVSLLIAMPRPFDSRGEVSRKDGLQEVVIGTTDVLFQDSDFDKHANL</sequence>
<evidence type="ECO:0000313" key="1">
    <source>
        <dbReference type="EMBL" id="KAH7923085.1"/>
    </source>
</evidence>
<dbReference type="Proteomes" id="UP000790709">
    <property type="component" value="Unassembled WGS sequence"/>
</dbReference>
<gene>
    <name evidence="1" type="ORF">BV22DRAFT_1036764</name>
</gene>
<name>A0ACB8BB98_9AGAM</name>
<reference evidence="1" key="1">
    <citation type="journal article" date="2021" name="New Phytol.">
        <title>Evolutionary innovations through gain and loss of genes in the ectomycorrhizal Boletales.</title>
        <authorList>
            <person name="Wu G."/>
            <person name="Miyauchi S."/>
            <person name="Morin E."/>
            <person name="Kuo A."/>
            <person name="Drula E."/>
            <person name="Varga T."/>
            <person name="Kohler A."/>
            <person name="Feng B."/>
            <person name="Cao Y."/>
            <person name="Lipzen A."/>
            <person name="Daum C."/>
            <person name="Hundley H."/>
            <person name="Pangilinan J."/>
            <person name="Johnson J."/>
            <person name="Barry K."/>
            <person name="LaButti K."/>
            <person name="Ng V."/>
            <person name="Ahrendt S."/>
            <person name="Min B."/>
            <person name="Choi I.G."/>
            <person name="Park H."/>
            <person name="Plett J.M."/>
            <person name="Magnuson J."/>
            <person name="Spatafora J.W."/>
            <person name="Nagy L.G."/>
            <person name="Henrissat B."/>
            <person name="Grigoriev I.V."/>
            <person name="Yang Z.L."/>
            <person name="Xu J."/>
            <person name="Martin F.M."/>
        </authorList>
    </citation>
    <scope>NUCLEOTIDE SEQUENCE</scope>
    <source>
        <strain evidence="1">KUC20120723A-06</strain>
    </source>
</reference>
<comment type="caution">
    <text evidence="1">The sequence shown here is derived from an EMBL/GenBank/DDBJ whole genome shotgun (WGS) entry which is preliminary data.</text>
</comment>
<dbReference type="EMBL" id="MU266463">
    <property type="protein sequence ID" value="KAH7923085.1"/>
    <property type="molecule type" value="Genomic_DNA"/>
</dbReference>
<accession>A0ACB8BB98</accession>
<evidence type="ECO:0000313" key="2">
    <source>
        <dbReference type="Proteomes" id="UP000790709"/>
    </source>
</evidence>
<organism evidence="1 2">
    <name type="scientific">Leucogyrophana mollusca</name>
    <dbReference type="NCBI Taxonomy" id="85980"/>
    <lineage>
        <taxon>Eukaryota</taxon>
        <taxon>Fungi</taxon>
        <taxon>Dikarya</taxon>
        <taxon>Basidiomycota</taxon>
        <taxon>Agaricomycotina</taxon>
        <taxon>Agaricomycetes</taxon>
        <taxon>Agaricomycetidae</taxon>
        <taxon>Boletales</taxon>
        <taxon>Boletales incertae sedis</taxon>
        <taxon>Leucogyrophana</taxon>
    </lineage>
</organism>
<protein>
    <submittedName>
        <fullName evidence="1">Uncharacterized protein</fullName>
    </submittedName>
</protein>
<keyword evidence="2" id="KW-1185">Reference proteome</keyword>